<evidence type="ECO:0000313" key="3">
    <source>
        <dbReference type="Proteomes" id="UP000486602"/>
    </source>
</evidence>
<evidence type="ECO:0008006" key="4">
    <source>
        <dbReference type="Google" id="ProtNLM"/>
    </source>
</evidence>
<proteinExistence type="predicted"/>
<keyword evidence="3" id="KW-1185">Reference proteome</keyword>
<dbReference type="RefSeq" id="WP_163286317.1">
    <property type="nucleotide sequence ID" value="NZ_JAAGVY010000036.1"/>
</dbReference>
<sequence>MKTKFIISVTILFLISAFSTLRGQELKEVVQPLSADATKGFLNTIDIDPTGTLRVTYKMKVKKKSDDISYEDYSFDKDLKFTGSQQAQEPKSTYEDYERTSYIAYVGGTTSFDVLSMKLKIFKIVQLMTWDRAHQYYEVKKTISKEDIKPKNDDGKVYMGYASYNSRDPKNTDLLVLAKADTKDKAESQAFYILLFNDKLELKSLPLRLGGDYSLVYSGQLNDENDNVIMIFAPREGTGDIAEYIYLQYDLTGNEVYRSSFKSPASAMIVTDMAENAGNVYFIGSSSKSNKAYEDVFSEYAPIFNPGNTGAGANKVDLKWQKSSEATMENLHLLKFTGNELAMASTTPTKAFKEKFKTVKGDKGASVYKGKKFNVTKFHVTPDEEYFVAGQLVGMEAIGKVYYDLICFHLDKQGNLRAQYGLGRSSEDKKSEIFKVPQNFYPGENGTIYWEVLDAKGIKGYDSFADAYNGVPTFYPQYFPRIVAINLKDAEMTSLHQLGGGKYFLNQKFTGIYNKEKRCITYIGRDLKYKNLWVGQAKL</sequence>
<reference evidence="2 3" key="1">
    <citation type="submission" date="2020-02" db="EMBL/GenBank/DDBJ databases">
        <title>Out from the shadows clarifying the taxonomy of the family Cryomorphaceae and related taxa by utilizing the GTDB taxonomic framework.</title>
        <authorList>
            <person name="Bowman J.P."/>
        </authorList>
    </citation>
    <scope>NUCLEOTIDE SEQUENCE [LARGE SCALE GENOMIC DNA]</scope>
    <source>
        <strain evidence="2 3">QSSC 1-22</strain>
    </source>
</reference>
<comment type="caution">
    <text evidence="2">The sequence shown here is derived from an EMBL/GenBank/DDBJ whole genome shotgun (WGS) entry which is preliminary data.</text>
</comment>
<organism evidence="2 3">
    <name type="scientific">Cryomorpha ignava</name>
    <dbReference type="NCBI Taxonomy" id="101383"/>
    <lineage>
        <taxon>Bacteria</taxon>
        <taxon>Pseudomonadati</taxon>
        <taxon>Bacteroidota</taxon>
        <taxon>Flavobacteriia</taxon>
        <taxon>Flavobacteriales</taxon>
        <taxon>Cryomorphaceae</taxon>
        <taxon>Cryomorpha</taxon>
    </lineage>
</organism>
<dbReference type="AlphaFoldDB" id="A0A7K3WTW8"/>
<accession>A0A7K3WTW8</accession>
<protein>
    <recommendedName>
        <fullName evidence="4">DUF4861 domain-containing protein</fullName>
    </recommendedName>
</protein>
<name>A0A7K3WTW8_9FLAO</name>
<keyword evidence="1" id="KW-0732">Signal</keyword>
<dbReference type="Proteomes" id="UP000486602">
    <property type="component" value="Unassembled WGS sequence"/>
</dbReference>
<feature type="chain" id="PRO_5029484767" description="DUF4861 domain-containing protein" evidence="1">
    <location>
        <begin position="24"/>
        <end position="539"/>
    </location>
</feature>
<gene>
    <name evidence="2" type="ORF">G3O08_15605</name>
</gene>
<dbReference type="EMBL" id="JAAGVY010000036">
    <property type="protein sequence ID" value="NEN24926.1"/>
    <property type="molecule type" value="Genomic_DNA"/>
</dbReference>
<evidence type="ECO:0000256" key="1">
    <source>
        <dbReference type="SAM" id="SignalP"/>
    </source>
</evidence>
<feature type="signal peptide" evidence="1">
    <location>
        <begin position="1"/>
        <end position="23"/>
    </location>
</feature>
<evidence type="ECO:0000313" key="2">
    <source>
        <dbReference type="EMBL" id="NEN24926.1"/>
    </source>
</evidence>